<reference evidence="1 2" key="1">
    <citation type="submission" date="2015-11" db="EMBL/GenBank/DDBJ databases">
        <title>Expanding the genomic diversity of Burkholderia species for the development of highly accurate diagnostics.</title>
        <authorList>
            <person name="Sahl J."/>
            <person name="Keim P."/>
            <person name="Wagner D."/>
        </authorList>
    </citation>
    <scope>NUCLEOTIDE SEQUENCE [LARGE SCALE GENOMIC DNA]</scope>
    <source>
        <strain evidence="1 2">MSMB2087WGS</strain>
    </source>
</reference>
<gene>
    <name evidence="1" type="ORF">WL29_23220</name>
</gene>
<organism evidence="1 2">
    <name type="scientific">Burkholderia ubonensis</name>
    <dbReference type="NCBI Taxonomy" id="101571"/>
    <lineage>
        <taxon>Bacteria</taxon>
        <taxon>Pseudomonadati</taxon>
        <taxon>Pseudomonadota</taxon>
        <taxon>Betaproteobacteria</taxon>
        <taxon>Burkholderiales</taxon>
        <taxon>Burkholderiaceae</taxon>
        <taxon>Burkholderia</taxon>
        <taxon>Burkholderia cepacia complex</taxon>
    </lineage>
</organism>
<proteinExistence type="predicted"/>
<protein>
    <submittedName>
        <fullName evidence="1">Uncharacterized protein</fullName>
    </submittedName>
</protein>
<sequence length="165" mass="18381">MNTIEAGKTYLFTKSGNEVRAISPTTRYRGMPMWEVERVSGESAGKRMDVPACALELISLDDHVLSVRTPAGNARLVLERKGRTYTVKAFAVEGREELCLAFAAQAPGFENLDTTSDIAQCFNLSTKVRYGNVVLGSSEMRANSIEELEYALKQVKVRTYNYEEI</sequence>
<dbReference type="AlphaFoldDB" id="A0A119HFQ4"/>
<accession>A0A119HFQ4</accession>
<evidence type="ECO:0000313" key="2">
    <source>
        <dbReference type="Proteomes" id="UP000060630"/>
    </source>
</evidence>
<dbReference type="Proteomes" id="UP000060630">
    <property type="component" value="Unassembled WGS sequence"/>
</dbReference>
<evidence type="ECO:0000313" key="1">
    <source>
        <dbReference type="EMBL" id="KWA84272.1"/>
    </source>
</evidence>
<name>A0A119HFQ4_9BURK</name>
<comment type="caution">
    <text evidence="1">The sequence shown here is derived from an EMBL/GenBank/DDBJ whole genome shotgun (WGS) entry which is preliminary data.</text>
</comment>
<dbReference type="RefSeq" id="WP_060192670.1">
    <property type="nucleotide sequence ID" value="NZ_LPHD01000049.1"/>
</dbReference>
<dbReference type="EMBL" id="LPHD01000049">
    <property type="protein sequence ID" value="KWA84272.1"/>
    <property type="molecule type" value="Genomic_DNA"/>
</dbReference>